<comment type="similarity">
    <text evidence="2 10">Belongs to the RNase H family.</text>
</comment>
<feature type="binding site" evidence="10">
    <location>
        <position position="14"/>
    </location>
    <ligand>
        <name>Mg(2+)</name>
        <dbReference type="ChEBI" id="CHEBI:18420"/>
        <label>2</label>
    </ligand>
</feature>
<dbReference type="EC" id="3.1.26.4" evidence="4 10"/>
<feature type="binding site" evidence="10">
    <location>
        <position position="135"/>
    </location>
    <ligand>
        <name>Mg(2+)</name>
        <dbReference type="ChEBI" id="CHEBI:18420"/>
        <label>2</label>
    </ligand>
</feature>
<evidence type="ECO:0000256" key="5">
    <source>
        <dbReference type="ARBA" id="ARBA00022722"/>
    </source>
</evidence>
<dbReference type="PROSITE" id="PS50879">
    <property type="entry name" value="RNASE_H_1"/>
    <property type="match status" value="1"/>
</dbReference>
<dbReference type="PANTHER" id="PTHR10642">
    <property type="entry name" value="RIBONUCLEASE H1"/>
    <property type="match status" value="1"/>
</dbReference>
<dbReference type="InterPro" id="IPR022892">
    <property type="entry name" value="RNaseHI"/>
</dbReference>
<dbReference type="CDD" id="cd09278">
    <property type="entry name" value="RNase_HI_prokaryote_like"/>
    <property type="match status" value="1"/>
</dbReference>
<dbReference type="Gene3D" id="3.30.420.10">
    <property type="entry name" value="Ribonuclease H-like superfamily/Ribonuclease H"/>
    <property type="match status" value="1"/>
</dbReference>
<evidence type="ECO:0000256" key="7">
    <source>
        <dbReference type="ARBA" id="ARBA00022759"/>
    </source>
</evidence>
<keyword evidence="13" id="KW-1185">Reference proteome</keyword>
<protein>
    <recommendedName>
        <fullName evidence="4 10">Ribonuclease H</fullName>
        <shortName evidence="10">RNase H</shortName>
        <ecNumber evidence="4 10">3.1.26.4</ecNumber>
    </recommendedName>
</protein>
<keyword evidence="10" id="KW-0963">Cytoplasm</keyword>
<dbReference type="PANTHER" id="PTHR10642:SF26">
    <property type="entry name" value="RIBONUCLEASE H1"/>
    <property type="match status" value="1"/>
</dbReference>
<evidence type="ECO:0000256" key="8">
    <source>
        <dbReference type="ARBA" id="ARBA00022801"/>
    </source>
</evidence>
<evidence type="ECO:0000256" key="4">
    <source>
        <dbReference type="ARBA" id="ARBA00012180"/>
    </source>
</evidence>
<comment type="catalytic activity">
    <reaction evidence="1 10">
        <text>Endonucleolytic cleavage to 5'-phosphomonoester.</text>
        <dbReference type="EC" id="3.1.26.4"/>
    </reaction>
</comment>
<proteinExistence type="inferred from homology"/>
<dbReference type="InterPro" id="IPR002156">
    <property type="entry name" value="RNaseH_domain"/>
</dbReference>
<evidence type="ECO:0000313" key="12">
    <source>
        <dbReference type="EMBL" id="WZN41509.1"/>
    </source>
</evidence>
<evidence type="ECO:0000256" key="1">
    <source>
        <dbReference type="ARBA" id="ARBA00000077"/>
    </source>
</evidence>
<comment type="subcellular location">
    <subcellularLocation>
        <location evidence="10">Cytoplasm</location>
    </subcellularLocation>
</comment>
<keyword evidence="5 10" id="KW-0540">Nuclease</keyword>
<evidence type="ECO:0000313" key="13">
    <source>
        <dbReference type="Proteomes" id="UP001485459"/>
    </source>
</evidence>
<dbReference type="EMBL" id="CP149822">
    <property type="protein sequence ID" value="WZN41509.1"/>
    <property type="molecule type" value="Genomic_DNA"/>
</dbReference>
<dbReference type="InterPro" id="IPR012337">
    <property type="entry name" value="RNaseH-like_sf"/>
</dbReference>
<dbReference type="GO" id="GO:0004523">
    <property type="term" value="F:RNA-DNA hybrid ribonuclease activity"/>
    <property type="evidence" value="ECO:0007669"/>
    <property type="project" value="UniProtKB-EC"/>
</dbReference>
<feature type="binding site" evidence="10">
    <location>
        <position position="52"/>
    </location>
    <ligand>
        <name>Mg(2+)</name>
        <dbReference type="ChEBI" id="CHEBI:18420"/>
        <label>1</label>
    </ligand>
</feature>
<evidence type="ECO:0000256" key="6">
    <source>
        <dbReference type="ARBA" id="ARBA00022723"/>
    </source>
</evidence>
<comment type="cofactor">
    <cofactor evidence="10">
        <name>Mg(2+)</name>
        <dbReference type="ChEBI" id="CHEBI:18420"/>
    </cofactor>
    <text evidence="10">Binds 1 Mg(2+) ion per subunit. May bind a second metal ion at a regulatory site, or after substrate binding.</text>
</comment>
<comment type="subunit">
    <text evidence="3 10">Monomer.</text>
</comment>
<keyword evidence="8 10" id="KW-0378">Hydrolase</keyword>
<name>A0ABZ2YRP5_9BACT</name>
<keyword evidence="9 10" id="KW-0460">Magnesium</keyword>
<feature type="domain" description="RNase H type-1" evidence="11">
    <location>
        <begin position="5"/>
        <end position="143"/>
    </location>
</feature>
<accession>A0ABZ2YRP5</accession>
<dbReference type="Pfam" id="PF00075">
    <property type="entry name" value="RNase_H"/>
    <property type="match status" value="1"/>
</dbReference>
<dbReference type="InterPro" id="IPR036397">
    <property type="entry name" value="RNaseH_sf"/>
</dbReference>
<organism evidence="12 13">
    <name type="scientific">Chitinophaga pollutisoli</name>
    <dbReference type="NCBI Taxonomy" id="3133966"/>
    <lineage>
        <taxon>Bacteria</taxon>
        <taxon>Pseudomonadati</taxon>
        <taxon>Bacteroidota</taxon>
        <taxon>Chitinophagia</taxon>
        <taxon>Chitinophagales</taxon>
        <taxon>Chitinophagaceae</taxon>
        <taxon>Chitinophaga</taxon>
    </lineage>
</organism>
<feature type="binding site" evidence="10">
    <location>
        <position position="75"/>
    </location>
    <ligand>
        <name>Mg(2+)</name>
        <dbReference type="ChEBI" id="CHEBI:18420"/>
        <label>1</label>
    </ligand>
</feature>
<dbReference type="SUPFAM" id="SSF53098">
    <property type="entry name" value="Ribonuclease H-like"/>
    <property type="match status" value="1"/>
</dbReference>
<evidence type="ECO:0000256" key="3">
    <source>
        <dbReference type="ARBA" id="ARBA00011245"/>
    </source>
</evidence>
<evidence type="ECO:0000256" key="10">
    <source>
        <dbReference type="HAMAP-Rule" id="MF_00042"/>
    </source>
</evidence>
<evidence type="ECO:0000259" key="11">
    <source>
        <dbReference type="PROSITE" id="PS50879"/>
    </source>
</evidence>
<keyword evidence="7 10" id="KW-0255">Endonuclease</keyword>
<dbReference type="InterPro" id="IPR050092">
    <property type="entry name" value="RNase_H"/>
</dbReference>
<reference evidence="13" key="1">
    <citation type="submission" date="2024-03" db="EMBL/GenBank/DDBJ databases">
        <title>Chitinophaga horti sp. nov., isolated from garden soil.</title>
        <authorList>
            <person name="Lee D.S."/>
            <person name="Han D.M."/>
            <person name="Baek J.H."/>
            <person name="Choi D.G."/>
            <person name="Jeon J.H."/>
            <person name="Jeon C.O."/>
        </authorList>
    </citation>
    <scope>NUCLEOTIDE SEQUENCE [LARGE SCALE GENOMIC DNA]</scope>
    <source>
        <strain evidence="13">GPA1</strain>
    </source>
</reference>
<evidence type="ECO:0000256" key="9">
    <source>
        <dbReference type="ARBA" id="ARBA00022842"/>
    </source>
</evidence>
<dbReference type="HAMAP" id="MF_00042">
    <property type="entry name" value="RNase_H"/>
    <property type="match status" value="1"/>
</dbReference>
<keyword evidence="6 10" id="KW-0479">Metal-binding</keyword>
<dbReference type="NCBIfam" id="NF001236">
    <property type="entry name" value="PRK00203.1"/>
    <property type="match status" value="1"/>
</dbReference>
<feature type="binding site" evidence="10">
    <location>
        <position position="14"/>
    </location>
    <ligand>
        <name>Mg(2+)</name>
        <dbReference type="ChEBI" id="CHEBI:18420"/>
        <label>1</label>
    </ligand>
</feature>
<dbReference type="RefSeq" id="WP_341836358.1">
    <property type="nucleotide sequence ID" value="NZ_CP149822.1"/>
</dbReference>
<dbReference type="Proteomes" id="UP001485459">
    <property type="component" value="Chromosome"/>
</dbReference>
<comment type="function">
    <text evidence="10">Endonuclease that specifically degrades the RNA of RNA-DNA hybrids.</text>
</comment>
<gene>
    <name evidence="10 12" type="primary">rnhA</name>
    <name evidence="12" type="ORF">WJU16_00465</name>
</gene>
<evidence type="ECO:0000256" key="2">
    <source>
        <dbReference type="ARBA" id="ARBA00005300"/>
    </source>
</evidence>
<sequence>MTNQTNQQLIIYTDGAARGNPGRGGYGIVLIWGNIRRELSGGYRMTTNNRMELLAVIVALEALTREGLDIQVYTDSQYLVNAVEKGWLWNWVKIGFKDKKNRDLWERFIPLYRRHRVKFNWVKGHASNPENNRCDQLATEAADGGNLQVDVGYERGE</sequence>